<dbReference type="KEGG" id="lbc:LACBIDRAFT_321651"/>
<sequence>MTHPNKRQSLRRQKKAQRICEEIGANKDRLEQKPVRGLREVTKIPINLTTKRFAQLQVATTRFKEEQNVELSSVDVQGEYKYDKEAKALIGLGSDTAQACVYQTTSAVLHDGRF</sequence>
<gene>
    <name evidence="1" type="ORF">LACBIDRAFT_321651</name>
</gene>
<dbReference type="InParanoid" id="B0CTN9"/>
<organism evidence="2">
    <name type="scientific">Laccaria bicolor (strain S238N-H82 / ATCC MYA-4686)</name>
    <name type="common">Bicoloured deceiver</name>
    <name type="synonym">Laccaria laccata var. bicolor</name>
    <dbReference type="NCBI Taxonomy" id="486041"/>
    <lineage>
        <taxon>Eukaryota</taxon>
        <taxon>Fungi</taxon>
        <taxon>Dikarya</taxon>
        <taxon>Basidiomycota</taxon>
        <taxon>Agaricomycotina</taxon>
        <taxon>Agaricomycetes</taxon>
        <taxon>Agaricomycetidae</taxon>
        <taxon>Agaricales</taxon>
        <taxon>Agaricineae</taxon>
        <taxon>Hydnangiaceae</taxon>
        <taxon>Laccaria</taxon>
    </lineage>
</organism>
<name>B0CTN9_LACBS</name>
<dbReference type="RefSeq" id="XP_001875085.1">
    <property type="nucleotide sequence ID" value="XM_001875050.1"/>
</dbReference>
<dbReference type="GeneID" id="6071091"/>
<dbReference type="AlphaFoldDB" id="B0CTN9"/>
<reference evidence="1 2" key="1">
    <citation type="journal article" date="2008" name="Nature">
        <title>The genome of Laccaria bicolor provides insights into mycorrhizal symbiosis.</title>
        <authorList>
            <person name="Martin F."/>
            <person name="Aerts A."/>
            <person name="Ahren D."/>
            <person name="Brun A."/>
            <person name="Danchin E.G.J."/>
            <person name="Duchaussoy F."/>
            <person name="Gibon J."/>
            <person name="Kohler A."/>
            <person name="Lindquist E."/>
            <person name="Pereda V."/>
            <person name="Salamov A."/>
            <person name="Shapiro H.J."/>
            <person name="Wuyts J."/>
            <person name="Blaudez D."/>
            <person name="Buee M."/>
            <person name="Brokstein P."/>
            <person name="Canbaeck B."/>
            <person name="Cohen D."/>
            <person name="Courty P.E."/>
            <person name="Coutinho P.M."/>
            <person name="Delaruelle C."/>
            <person name="Detter J.C."/>
            <person name="Deveau A."/>
            <person name="DiFazio S."/>
            <person name="Duplessis S."/>
            <person name="Fraissinet-Tachet L."/>
            <person name="Lucic E."/>
            <person name="Frey-Klett P."/>
            <person name="Fourrey C."/>
            <person name="Feussner I."/>
            <person name="Gay G."/>
            <person name="Grimwood J."/>
            <person name="Hoegger P.J."/>
            <person name="Jain P."/>
            <person name="Kilaru S."/>
            <person name="Labbe J."/>
            <person name="Lin Y.C."/>
            <person name="Legue V."/>
            <person name="Le Tacon F."/>
            <person name="Marmeisse R."/>
            <person name="Melayah D."/>
            <person name="Montanini B."/>
            <person name="Muratet M."/>
            <person name="Nehls U."/>
            <person name="Niculita-Hirzel H."/>
            <person name="Oudot-Le Secq M.P."/>
            <person name="Peter M."/>
            <person name="Quesneville H."/>
            <person name="Rajashekar B."/>
            <person name="Reich M."/>
            <person name="Rouhier N."/>
            <person name="Schmutz J."/>
            <person name="Yin T."/>
            <person name="Chalot M."/>
            <person name="Henrissat B."/>
            <person name="Kuees U."/>
            <person name="Lucas S."/>
            <person name="Van de Peer Y."/>
            <person name="Podila G.K."/>
            <person name="Polle A."/>
            <person name="Pukkila P.J."/>
            <person name="Richardson P.M."/>
            <person name="Rouze P."/>
            <person name="Sanders I.R."/>
            <person name="Stajich J.E."/>
            <person name="Tunlid A."/>
            <person name="Tuskan G."/>
            <person name="Grigoriev I.V."/>
        </authorList>
    </citation>
    <scope>NUCLEOTIDE SEQUENCE [LARGE SCALE GENOMIC DNA]</scope>
    <source>
        <strain evidence="2">S238N-H82 / ATCC MYA-4686</strain>
    </source>
</reference>
<keyword evidence="2" id="KW-1185">Reference proteome</keyword>
<dbReference type="HOGENOM" id="CLU_2121491_0_0_1"/>
<dbReference type="OrthoDB" id="10571246at2759"/>
<dbReference type="EMBL" id="DS547092">
    <property type="protein sequence ID" value="EDR14526.1"/>
    <property type="molecule type" value="Genomic_DNA"/>
</dbReference>
<dbReference type="Proteomes" id="UP000001194">
    <property type="component" value="Unassembled WGS sequence"/>
</dbReference>
<proteinExistence type="predicted"/>
<evidence type="ECO:0000313" key="2">
    <source>
        <dbReference type="Proteomes" id="UP000001194"/>
    </source>
</evidence>
<evidence type="ECO:0000313" key="1">
    <source>
        <dbReference type="EMBL" id="EDR14526.1"/>
    </source>
</evidence>
<protein>
    <submittedName>
        <fullName evidence="1">Predicted protein</fullName>
    </submittedName>
</protein>
<accession>B0CTN9</accession>